<evidence type="ECO:0000313" key="4">
    <source>
        <dbReference type="Proteomes" id="UP000186601"/>
    </source>
</evidence>
<dbReference type="OrthoDB" id="416777at2759"/>
<comment type="similarity">
    <text evidence="1">Belongs to the QNG1 protein family.</text>
</comment>
<sequence length="395" mass="43114">MALPLNFPSVIAELNLLSILSLLNFASGYRVPLHQATGRGAFDSIRAFVFTLYISSSAGGEDNLLSAKGMQSIEEGKVAELMGVSDKIHIEKPHATLPGVLVGELGGPVWEVVQLVTKVMRETGNVLMTSGYPDMGSFVLEALKEGERARKDNSNEKVHPECDVILERLVRAIPAFQDMALVDGQRELCCGTFLGLIRLILNPNTSAVYCFKKALLTIHAINLRFGSSSSSVPVPRTTHLPIFSDNVIPSILVHLGIIDLSTSNQELGLASLFPEAGTNETLDLLLTRPPLVTDGNNAKPKEIPKEGPVLTKEQAFILRAAAVDACELIIQTAQNLTDEDLKPDSGENHDGAKENLSWLKDITLPEVDAWIWSIAKDRADYRKLERFVLTGTTYF</sequence>
<keyword evidence="1" id="KW-0378">Hydrolase</keyword>
<organism evidence="3 4">
    <name type="scientific">Hermanssonia centrifuga</name>
    <dbReference type="NCBI Taxonomy" id="98765"/>
    <lineage>
        <taxon>Eukaryota</taxon>
        <taxon>Fungi</taxon>
        <taxon>Dikarya</taxon>
        <taxon>Basidiomycota</taxon>
        <taxon>Agaricomycotina</taxon>
        <taxon>Agaricomycetes</taxon>
        <taxon>Polyporales</taxon>
        <taxon>Meruliaceae</taxon>
        <taxon>Hermanssonia</taxon>
    </lineage>
</organism>
<dbReference type="InterPro" id="IPR019438">
    <property type="entry name" value="Q_salvage"/>
</dbReference>
<evidence type="ECO:0000256" key="2">
    <source>
        <dbReference type="SAM" id="SignalP"/>
    </source>
</evidence>
<accession>A0A2R6NID4</accession>
<dbReference type="GO" id="GO:0006400">
    <property type="term" value="P:tRNA modification"/>
    <property type="evidence" value="ECO:0007669"/>
    <property type="project" value="TreeGrafter"/>
</dbReference>
<protein>
    <recommendedName>
        <fullName evidence="1">Queuosine 5'-phosphate N-glycosylase/hydrolase</fullName>
        <ecNumber evidence="1">3.2.2.-</ecNumber>
    </recommendedName>
    <alternativeName>
        <fullName evidence="1">Queuosine-nucleotide N-glycosylase/hydrolase</fullName>
    </alternativeName>
</protein>
<dbReference type="PANTHER" id="PTHR21314">
    <property type="entry name" value="QUEUOSINE 5'-PHOSPHATE N-GLYCOSYLASE_HYDROLASE-RELATED"/>
    <property type="match status" value="1"/>
</dbReference>
<feature type="chain" id="PRO_5015335119" description="Queuosine 5'-phosphate N-glycosylase/hydrolase" evidence="2">
    <location>
        <begin position="29"/>
        <end position="395"/>
    </location>
</feature>
<comment type="function">
    <text evidence="1">Catalyzes the hydrolysis of queuosine 5'-phosphate, releasing the nucleobase queuine (q). Is required for salvage of queuine from exogenous queuosine (Q) that is imported and then converted to queuosine 5'-phosphate intracellularly.</text>
</comment>
<dbReference type="Proteomes" id="UP000186601">
    <property type="component" value="Unassembled WGS sequence"/>
</dbReference>
<gene>
    <name evidence="3" type="ORF">PHLCEN_2v11947</name>
</gene>
<reference evidence="3 4" key="1">
    <citation type="submission" date="2018-02" db="EMBL/GenBank/DDBJ databases">
        <title>Genome sequence of the basidiomycete white-rot fungus Phlebia centrifuga.</title>
        <authorList>
            <person name="Granchi Z."/>
            <person name="Peng M."/>
            <person name="de Vries R.P."/>
            <person name="Hilden K."/>
            <person name="Makela M.R."/>
            <person name="Grigoriev I."/>
            <person name="Riley R."/>
        </authorList>
    </citation>
    <scope>NUCLEOTIDE SEQUENCE [LARGE SCALE GENOMIC DNA]</scope>
    <source>
        <strain evidence="3 4">FBCC195</strain>
    </source>
</reference>
<dbReference type="EMBL" id="MLYV02001209">
    <property type="protein sequence ID" value="PSR72155.1"/>
    <property type="molecule type" value="Genomic_DNA"/>
</dbReference>
<dbReference type="GO" id="GO:0016787">
    <property type="term" value="F:hydrolase activity"/>
    <property type="evidence" value="ECO:0007669"/>
    <property type="project" value="UniProtKB-KW"/>
</dbReference>
<evidence type="ECO:0000313" key="3">
    <source>
        <dbReference type="EMBL" id="PSR72155.1"/>
    </source>
</evidence>
<comment type="caution">
    <text evidence="3">The sequence shown here is derived from an EMBL/GenBank/DDBJ whole genome shotgun (WGS) entry which is preliminary data.</text>
</comment>
<evidence type="ECO:0000256" key="1">
    <source>
        <dbReference type="RuleBase" id="RU365002"/>
    </source>
</evidence>
<comment type="catalytic activity">
    <reaction evidence="1">
        <text>queuosine 5'-phosphate + H2O = queuine + D-ribose 5-phosphate</text>
        <dbReference type="Rhea" id="RHEA:75387"/>
        <dbReference type="ChEBI" id="CHEBI:15377"/>
        <dbReference type="ChEBI" id="CHEBI:17433"/>
        <dbReference type="ChEBI" id="CHEBI:78346"/>
        <dbReference type="ChEBI" id="CHEBI:194371"/>
    </reaction>
    <physiologicalReaction direction="left-to-right" evidence="1">
        <dbReference type="Rhea" id="RHEA:75388"/>
    </physiologicalReaction>
</comment>
<proteinExistence type="inferred from homology"/>
<feature type="signal peptide" evidence="2">
    <location>
        <begin position="1"/>
        <end position="28"/>
    </location>
</feature>
<dbReference type="EC" id="3.2.2.-" evidence="1"/>
<dbReference type="PANTHER" id="PTHR21314:SF1">
    <property type="entry name" value="QUEUOSINE SALVAGE PROTEIN"/>
    <property type="match status" value="1"/>
</dbReference>
<keyword evidence="4" id="KW-1185">Reference proteome</keyword>
<dbReference type="AlphaFoldDB" id="A0A2R6NID4"/>
<keyword evidence="2" id="KW-0732">Signal</keyword>
<name>A0A2R6NID4_9APHY</name>